<feature type="region of interest" description="Disordered" evidence="12">
    <location>
        <begin position="1184"/>
        <end position="1233"/>
    </location>
</feature>
<evidence type="ECO:0000313" key="16">
    <source>
        <dbReference type="EMBL" id="CAK0747831.1"/>
    </source>
</evidence>
<feature type="transmembrane region" description="Helical" evidence="13">
    <location>
        <begin position="145"/>
        <end position="166"/>
    </location>
</feature>
<feature type="signal peptide" evidence="14">
    <location>
        <begin position="1"/>
        <end position="22"/>
    </location>
</feature>
<feature type="compositionally biased region" description="Basic and acidic residues" evidence="12">
    <location>
        <begin position="1201"/>
        <end position="1212"/>
    </location>
</feature>
<evidence type="ECO:0000256" key="10">
    <source>
        <dbReference type="ARBA" id="ARBA00047524"/>
    </source>
</evidence>
<comment type="catalytic activity">
    <reaction evidence="11">
        <text>K(+)(in) + H(+)(out) = K(+)(out) + H(+)(in)</text>
        <dbReference type="Rhea" id="RHEA:29467"/>
        <dbReference type="ChEBI" id="CHEBI:15378"/>
        <dbReference type="ChEBI" id="CHEBI:29103"/>
    </reaction>
</comment>
<keyword evidence="4 13" id="KW-0812">Transmembrane</keyword>
<evidence type="ECO:0000256" key="11">
    <source>
        <dbReference type="ARBA" id="ARBA00047912"/>
    </source>
</evidence>
<name>A0AAV1HUC4_9CHLO</name>
<dbReference type="GO" id="GO:0015385">
    <property type="term" value="F:sodium:proton antiporter activity"/>
    <property type="evidence" value="ECO:0007669"/>
    <property type="project" value="InterPro"/>
</dbReference>
<keyword evidence="17" id="KW-1185">Reference proteome</keyword>
<keyword evidence="8 13" id="KW-0472">Membrane</keyword>
<evidence type="ECO:0000256" key="3">
    <source>
        <dbReference type="ARBA" id="ARBA00022475"/>
    </source>
</evidence>
<evidence type="ECO:0000256" key="7">
    <source>
        <dbReference type="ARBA" id="ARBA00023065"/>
    </source>
</evidence>
<evidence type="ECO:0000256" key="4">
    <source>
        <dbReference type="ARBA" id="ARBA00022692"/>
    </source>
</evidence>
<feature type="region of interest" description="Disordered" evidence="12">
    <location>
        <begin position="1086"/>
        <end position="1168"/>
    </location>
</feature>
<feature type="compositionally biased region" description="Polar residues" evidence="12">
    <location>
        <begin position="1139"/>
        <end position="1150"/>
    </location>
</feature>
<feature type="compositionally biased region" description="Low complexity" evidence="12">
    <location>
        <begin position="1418"/>
        <end position="1431"/>
    </location>
</feature>
<feature type="transmembrane region" description="Helical" evidence="13">
    <location>
        <begin position="408"/>
        <end position="430"/>
    </location>
</feature>
<dbReference type="InterPro" id="IPR018490">
    <property type="entry name" value="cNMP-bd_dom_sf"/>
</dbReference>
<feature type="transmembrane region" description="Helical" evidence="13">
    <location>
        <begin position="77"/>
        <end position="95"/>
    </location>
</feature>
<dbReference type="GO" id="GO:0051453">
    <property type="term" value="P:regulation of intracellular pH"/>
    <property type="evidence" value="ECO:0007669"/>
    <property type="project" value="TreeGrafter"/>
</dbReference>
<proteinExistence type="predicted"/>
<dbReference type="EMBL" id="CAUYUE010000002">
    <property type="protein sequence ID" value="CAK0747831.1"/>
    <property type="molecule type" value="Genomic_DNA"/>
</dbReference>
<feature type="chain" id="PRO_5043684829" description="Cation/H+ exchanger transmembrane domain-containing protein" evidence="14">
    <location>
        <begin position="23"/>
        <end position="1451"/>
    </location>
</feature>
<keyword evidence="2" id="KW-0813">Transport</keyword>
<feature type="transmembrane region" description="Helical" evidence="13">
    <location>
        <begin position="178"/>
        <end position="196"/>
    </location>
</feature>
<dbReference type="GO" id="GO:0005886">
    <property type="term" value="C:plasma membrane"/>
    <property type="evidence" value="ECO:0007669"/>
    <property type="project" value="UniProtKB-SubCell"/>
</dbReference>
<comment type="caution">
    <text evidence="16">The sequence shown here is derived from an EMBL/GenBank/DDBJ whole genome shotgun (WGS) entry which is preliminary data.</text>
</comment>
<organism evidence="16 17">
    <name type="scientific">Coccomyxa viridis</name>
    <dbReference type="NCBI Taxonomy" id="1274662"/>
    <lineage>
        <taxon>Eukaryota</taxon>
        <taxon>Viridiplantae</taxon>
        <taxon>Chlorophyta</taxon>
        <taxon>core chlorophytes</taxon>
        <taxon>Trebouxiophyceae</taxon>
        <taxon>Trebouxiophyceae incertae sedis</taxon>
        <taxon>Coccomyxaceae</taxon>
        <taxon>Coccomyxa</taxon>
    </lineage>
</organism>
<evidence type="ECO:0000256" key="2">
    <source>
        <dbReference type="ARBA" id="ARBA00022448"/>
    </source>
</evidence>
<feature type="compositionally biased region" description="Low complexity" evidence="12">
    <location>
        <begin position="1355"/>
        <end position="1367"/>
    </location>
</feature>
<dbReference type="Proteomes" id="UP001314263">
    <property type="component" value="Unassembled WGS sequence"/>
</dbReference>
<feature type="compositionally biased region" description="Basic and acidic residues" evidence="12">
    <location>
        <begin position="1272"/>
        <end position="1281"/>
    </location>
</feature>
<keyword evidence="3" id="KW-1003">Cell membrane</keyword>
<reference evidence="16 17" key="1">
    <citation type="submission" date="2023-10" db="EMBL/GenBank/DDBJ databases">
        <authorList>
            <person name="Maclean D."/>
            <person name="Macfadyen A."/>
        </authorList>
    </citation>
    <scope>NUCLEOTIDE SEQUENCE [LARGE SCALE GENOMIC DNA]</scope>
</reference>
<evidence type="ECO:0000256" key="6">
    <source>
        <dbReference type="ARBA" id="ARBA00023053"/>
    </source>
</evidence>
<comment type="subcellular location">
    <subcellularLocation>
        <location evidence="1">Cell membrane</location>
        <topology evidence="1">Multi-pass membrane protein</topology>
    </subcellularLocation>
</comment>
<dbReference type="InterPro" id="IPR006153">
    <property type="entry name" value="Cation/H_exchanger_TM"/>
</dbReference>
<accession>A0AAV1HUC4</accession>
<sequence length="1451" mass="158838">MKASTCLLHCVVTGVCLVTASAASHSVPSPQVSESVVANNGGQQSHEGPTDAITFLVVAMVLGVFTYHLLSFTRIPYTVLLLVWGVIIGVGNQSFAESWELVGAGTRAWENIDPTLLLTAFLPILLFAGAFALEWHAVRRLFWSSLLLAGPGVIVGTILTAVLVKYTFPYNWTWVESLLFGAMFSATDPVAVVAVLKEAGLPKQLRTVVDLEALLNDGTAYTLFLILRGYAEGQNLTAADTVTEFLQLAIGGPLTGLAFGIATATWLRYMYNTPMAEITLTIIATYGTYIVADELFHVSAVLAVVTLGIYMSAKGVMAISRKVEHPLHLIWEELEFVANTLIFVLSGALITSRIWESATEHAVNDIHPADFAYAILLWVYLLVIRGLLFVIFWPFLRSMGYGLTAKDAVVLSWSGLRGAVGLSLSLFVLLDEKISDSRYRTLSFFFMGIIAFLTTLIQGTLMTPLLQFLGMSKPSSVKRGFLRRVLRDVEGHGDKGLEAAGYDRLLGDPDYAQLKALTSLDVHQMLKRYRSRLHHSLDQAHAEEKVHQLALRMNRSALLAEKRSRLLQAIRQTYNDFFHDYFITDDHVFQLRSSADKALDRTGEPLADWAALKSDLRITKRIKFLQRFVHLPLVGRYAQRAFLSKMEDIAVMGLAFCHAHEITLRDLEMYGVLQDDLDAQLASEGTFGHDEELDGLFVAMQGNVNHQVVLESRRECQEAQKLLGMVKTAFPEVLTAIKTKQLAQEILLTKEEHIGEVEKTGLVDEKEVENMSHLVEQKLKKLHYFPPNFRVQPPHSILAAHPLLASLPKKAFHKEVLGQGELRIFDEGQTLLSRGYPHTQQVFILLRGHITMHLADGRTFTAEPGAVLCSWPLLHTGSEFTQCIASTIVQAYSLPLAQLKGLMGRYEAVHREGWQAFGAVQALLSREAALKDLTLNELQSLFRMARMASLKRMDHLRVVGSAFLTHGQVVYCGHDSRIKESYKGPCMLPPSPALYLCGTDAQVLQLPPTFDLSMKQKATASMTARLASERPRLLPGALGKYSSSMQQASLGGSHFVDRAASILDNESAFKMLSRRSAPAEMVLPMPEGEEASSGSSDDLPPPGVGQATPSRASPGAAPKLTATMSGPSRVDAGDVGSLRMTSSSCLNRPVSSHMAEDPRSTHTLSGASGAELLHEWERNMARMQRRDNPEPSLSSPKSARGQHEGPPERGPYKPEGAPWRAALSEHAASNSTVGGLTGAALLKEWQKLQETAKKPHWWESSQAGAIPPKPRLPRDRQHSADIPRGSNTGGPASSFEAIRQIRQRMEQPRVSFADGARRHTGADKPAAASPVQQAALPEEQHLTPDKPAKKEPTEAKAAARASKAEAPVTPAQDGELDGGQQGSLGTSWAERKQLHPQKLKRPSLSGVFHNVESDHARSGSVTGTSSRSAATDEVQPASTKSAPPEIIVEQP</sequence>
<evidence type="ECO:0000256" key="1">
    <source>
        <dbReference type="ARBA" id="ARBA00004651"/>
    </source>
</evidence>
<feature type="transmembrane region" description="Helical" evidence="13">
    <location>
        <begin position="334"/>
        <end position="355"/>
    </location>
</feature>
<feature type="region of interest" description="Disordered" evidence="12">
    <location>
        <begin position="1250"/>
        <end position="1451"/>
    </location>
</feature>
<dbReference type="PANTHER" id="PTHR10110">
    <property type="entry name" value="SODIUM/HYDROGEN EXCHANGER"/>
    <property type="match status" value="1"/>
</dbReference>
<evidence type="ECO:0000256" key="13">
    <source>
        <dbReference type="SAM" id="Phobius"/>
    </source>
</evidence>
<dbReference type="Gene3D" id="6.10.140.1330">
    <property type="match status" value="1"/>
</dbReference>
<evidence type="ECO:0000256" key="8">
    <source>
        <dbReference type="ARBA" id="ARBA00023136"/>
    </source>
</evidence>
<gene>
    <name evidence="16" type="ORF">CVIRNUC_001793</name>
</gene>
<feature type="domain" description="Cation/H+ exchanger transmembrane" evidence="15">
    <location>
        <begin position="62"/>
        <end position="467"/>
    </location>
</feature>
<keyword evidence="7" id="KW-0406">Ion transport</keyword>
<dbReference type="Pfam" id="PF00999">
    <property type="entry name" value="Na_H_Exchanger"/>
    <property type="match status" value="1"/>
</dbReference>
<keyword evidence="9" id="KW-0739">Sodium transport</keyword>
<dbReference type="GO" id="GO:0015386">
    <property type="term" value="F:potassium:proton antiporter activity"/>
    <property type="evidence" value="ECO:0007669"/>
    <property type="project" value="TreeGrafter"/>
</dbReference>
<dbReference type="InterPro" id="IPR018422">
    <property type="entry name" value="Cation/H_exchanger_CPA1"/>
</dbReference>
<evidence type="ECO:0000256" key="9">
    <source>
        <dbReference type="ARBA" id="ARBA00023201"/>
    </source>
</evidence>
<feature type="transmembrane region" description="Helical" evidence="13">
    <location>
        <begin position="442"/>
        <end position="469"/>
    </location>
</feature>
<evidence type="ECO:0000256" key="12">
    <source>
        <dbReference type="SAM" id="MobiDB-lite"/>
    </source>
</evidence>
<dbReference type="InterPro" id="IPR014710">
    <property type="entry name" value="RmlC-like_jellyroll"/>
</dbReference>
<dbReference type="Gene3D" id="2.60.120.10">
    <property type="entry name" value="Jelly Rolls"/>
    <property type="match status" value="1"/>
</dbReference>
<feature type="transmembrane region" description="Helical" evidence="13">
    <location>
        <begin position="115"/>
        <end position="133"/>
    </location>
</feature>
<dbReference type="GO" id="GO:0098719">
    <property type="term" value="P:sodium ion import across plasma membrane"/>
    <property type="evidence" value="ECO:0007669"/>
    <property type="project" value="TreeGrafter"/>
</dbReference>
<feature type="transmembrane region" description="Helical" evidence="13">
    <location>
        <begin position="52"/>
        <end position="70"/>
    </location>
</feature>
<evidence type="ECO:0000256" key="14">
    <source>
        <dbReference type="SAM" id="SignalP"/>
    </source>
</evidence>
<evidence type="ECO:0000313" key="17">
    <source>
        <dbReference type="Proteomes" id="UP001314263"/>
    </source>
</evidence>
<comment type="catalytic activity">
    <reaction evidence="10">
        <text>Na(+)(in) + H(+)(out) = Na(+)(out) + H(+)(in)</text>
        <dbReference type="Rhea" id="RHEA:29419"/>
        <dbReference type="ChEBI" id="CHEBI:15378"/>
        <dbReference type="ChEBI" id="CHEBI:29101"/>
    </reaction>
</comment>
<keyword evidence="14" id="KW-0732">Signal</keyword>
<evidence type="ECO:0000259" key="15">
    <source>
        <dbReference type="Pfam" id="PF00999"/>
    </source>
</evidence>
<evidence type="ECO:0000256" key="5">
    <source>
        <dbReference type="ARBA" id="ARBA00022989"/>
    </source>
</evidence>
<protein>
    <recommendedName>
        <fullName evidence="15">Cation/H+ exchanger transmembrane domain-containing protein</fullName>
    </recommendedName>
</protein>
<keyword evidence="6" id="KW-0915">Sodium</keyword>
<feature type="transmembrane region" description="Helical" evidence="13">
    <location>
        <begin position="295"/>
        <end position="313"/>
    </location>
</feature>
<dbReference type="SUPFAM" id="SSF51206">
    <property type="entry name" value="cAMP-binding domain-like"/>
    <property type="match status" value="1"/>
</dbReference>
<keyword evidence="5 13" id="KW-1133">Transmembrane helix</keyword>
<feature type="transmembrane region" description="Helical" evidence="13">
    <location>
        <begin position="375"/>
        <end position="396"/>
    </location>
</feature>
<dbReference type="PANTHER" id="PTHR10110:SF86">
    <property type="entry name" value="SODIUM_HYDROGEN EXCHANGER 7"/>
    <property type="match status" value="1"/>
</dbReference>
<feature type="compositionally biased region" description="Basic and acidic residues" evidence="12">
    <location>
        <begin position="1338"/>
        <end position="1354"/>
    </location>
</feature>